<dbReference type="PROSITE" id="PS51186">
    <property type="entry name" value="GNAT"/>
    <property type="match status" value="1"/>
</dbReference>
<name>A0A378TEU8_9MYCO</name>
<protein>
    <submittedName>
        <fullName evidence="2">N-acetyltransferase GCN5</fullName>
    </submittedName>
</protein>
<organism evidence="2 3">
    <name type="scientific">Mycolicibacterium tokaiense</name>
    <dbReference type="NCBI Taxonomy" id="39695"/>
    <lineage>
        <taxon>Bacteria</taxon>
        <taxon>Bacillati</taxon>
        <taxon>Actinomycetota</taxon>
        <taxon>Actinomycetes</taxon>
        <taxon>Mycobacteriales</taxon>
        <taxon>Mycobacteriaceae</taxon>
        <taxon>Mycolicibacterium</taxon>
    </lineage>
</organism>
<dbReference type="EMBL" id="UGQT01000001">
    <property type="protein sequence ID" value="STZ58405.1"/>
    <property type="molecule type" value="Genomic_DNA"/>
</dbReference>
<dbReference type="Gene3D" id="3.40.630.30">
    <property type="match status" value="1"/>
</dbReference>
<dbReference type="PANTHER" id="PTHR43072:SF60">
    <property type="entry name" value="L-2,4-DIAMINOBUTYRIC ACID ACETYLTRANSFERASE"/>
    <property type="match status" value="1"/>
</dbReference>
<dbReference type="CDD" id="cd04301">
    <property type="entry name" value="NAT_SF"/>
    <property type="match status" value="1"/>
</dbReference>
<feature type="domain" description="N-acetyltransferase" evidence="1">
    <location>
        <begin position="152"/>
        <end position="293"/>
    </location>
</feature>
<dbReference type="Proteomes" id="UP000254978">
    <property type="component" value="Unassembled WGS sequence"/>
</dbReference>
<dbReference type="RefSeq" id="WP_115278254.1">
    <property type="nucleotide sequence ID" value="NZ_AP022600.1"/>
</dbReference>
<dbReference type="InterPro" id="IPR056935">
    <property type="entry name" value="Rv0428c-like_C"/>
</dbReference>
<dbReference type="GO" id="GO:0016747">
    <property type="term" value="F:acyltransferase activity, transferring groups other than amino-acyl groups"/>
    <property type="evidence" value="ECO:0007669"/>
    <property type="project" value="InterPro"/>
</dbReference>
<evidence type="ECO:0000259" key="1">
    <source>
        <dbReference type="PROSITE" id="PS51186"/>
    </source>
</evidence>
<evidence type="ECO:0000313" key="2">
    <source>
        <dbReference type="EMBL" id="STZ58405.1"/>
    </source>
</evidence>
<dbReference type="AlphaFoldDB" id="A0A378TEU8"/>
<dbReference type="InterPro" id="IPR056934">
    <property type="entry name" value="SH3_Rv0428c"/>
</dbReference>
<proteinExistence type="predicted"/>
<dbReference type="InterPro" id="IPR016181">
    <property type="entry name" value="Acyl_CoA_acyltransferase"/>
</dbReference>
<keyword evidence="2" id="KW-0808">Transferase</keyword>
<dbReference type="InterPro" id="IPR000182">
    <property type="entry name" value="GNAT_dom"/>
</dbReference>
<evidence type="ECO:0000313" key="3">
    <source>
        <dbReference type="Proteomes" id="UP000254978"/>
    </source>
</evidence>
<gene>
    <name evidence="2" type="ORF">NCTC10821_01917</name>
</gene>
<dbReference type="PANTHER" id="PTHR43072">
    <property type="entry name" value="N-ACETYLTRANSFERASE"/>
    <property type="match status" value="1"/>
</dbReference>
<dbReference type="SUPFAM" id="SSF55729">
    <property type="entry name" value="Acyl-CoA N-acyltransferases (Nat)"/>
    <property type="match status" value="1"/>
</dbReference>
<dbReference type="Pfam" id="PF24553">
    <property type="entry name" value="Rv0428c_C"/>
    <property type="match status" value="1"/>
</dbReference>
<sequence length="293" mass="31506">MIEFPGIGNRVSIRYRVPDGLTDVIGHLEATSPLVLVRTASDGTVEVDPADVVSVRELSGRPVRNSEIRALEYAAALAWPGTEQHWIGGWFLRAAGGHTSRANSAVPLQMSATLAELPAVARWYGERGLPAWLALPERLLKVGAPGIKENRVLVRDIEAGPAAAITSATRPDADWLRVYEREVPVEVLTAVVDGEVTFASVGSAAVGRGAVTSAPDGTRWLGISSVRVADEQRRRGHARTICEGLMGWGAARGATRCYVQVLSDNAAAIRLYESMGFALHHRVRYVEVDSVLA</sequence>
<keyword evidence="3" id="KW-1185">Reference proteome</keyword>
<reference evidence="2 3" key="1">
    <citation type="submission" date="2018-06" db="EMBL/GenBank/DDBJ databases">
        <authorList>
            <consortium name="Pathogen Informatics"/>
            <person name="Doyle S."/>
        </authorList>
    </citation>
    <scope>NUCLEOTIDE SEQUENCE [LARGE SCALE GENOMIC DNA]</scope>
    <source>
        <strain evidence="2 3">NCTC10821</strain>
    </source>
</reference>
<accession>A0A378TEU8</accession>
<dbReference type="OrthoDB" id="9775595at2"/>
<dbReference type="Pfam" id="PF24551">
    <property type="entry name" value="SH3_Rv0428c"/>
    <property type="match status" value="1"/>
</dbReference>